<reference evidence="1 2" key="1">
    <citation type="submission" date="2022-11" db="EMBL/GenBank/DDBJ databases">
        <title>Mucor velutinosus strain NIH1002 WGS.</title>
        <authorList>
            <person name="Subramanian P."/>
            <person name="Mullikin J.C."/>
            <person name="Segre J.A."/>
            <person name="Zelazny A.M."/>
        </authorList>
    </citation>
    <scope>NUCLEOTIDE SEQUENCE [LARGE SCALE GENOMIC DNA]</scope>
    <source>
        <strain evidence="1 2">NIH1002</strain>
    </source>
</reference>
<accession>A0AAN7DBG8</accession>
<sequence length="106" mass="12114">MDNDFISQAIECCKGIYLLYTLLPRCIIVGTEEIDQIVVNTSMNQNISFARGIRCDFWAIKCLLVSKDAMLNHDDARHPLIEILNGIAKYNWVSLSKEDLIKSSYE</sequence>
<comment type="caution">
    <text evidence="1">The sequence shown here is derived from an EMBL/GenBank/DDBJ whole genome shotgun (WGS) entry which is preliminary data.</text>
</comment>
<proteinExistence type="predicted"/>
<dbReference type="Proteomes" id="UP001304243">
    <property type="component" value="Unassembled WGS sequence"/>
</dbReference>
<evidence type="ECO:0000313" key="2">
    <source>
        <dbReference type="Proteomes" id="UP001304243"/>
    </source>
</evidence>
<protein>
    <submittedName>
        <fullName evidence="1">Aldo_ket_red domain-containing protein</fullName>
    </submittedName>
</protein>
<dbReference type="GeneID" id="89945677"/>
<name>A0AAN7DBG8_9FUNG</name>
<dbReference type="RefSeq" id="XP_064681048.1">
    <property type="nucleotide sequence ID" value="XM_064821362.1"/>
</dbReference>
<keyword evidence="2" id="KW-1185">Reference proteome</keyword>
<gene>
    <name evidence="1" type="ORF">ATC70_001975</name>
</gene>
<dbReference type="AlphaFoldDB" id="A0AAN7DBG8"/>
<evidence type="ECO:0000313" key="1">
    <source>
        <dbReference type="EMBL" id="KAK4514382.1"/>
    </source>
</evidence>
<dbReference type="EMBL" id="JASEJX010000015">
    <property type="protein sequence ID" value="KAK4514382.1"/>
    <property type="molecule type" value="Genomic_DNA"/>
</dbReference>
<organism evidence="1 2">
    <name type="scientific">Mucor velutinosus</name>
    <dbReference type="NCBI Taxonomy" id="708070"/>
    <lineage>
        <taxon>Eukaryota</taxon>
        <taxon>Fungi</taxon>
        <taxon>Fungi incertae sedis</taxon>
        <taxon>Mucoromycota</taxon>
        <taxon>Mucoromycotina</taxon>
        <taxon>Mucoromycetes</taxon>
        <taxon>Mucorales</taxon>
        <taxon>Mucorineae</taxon>
        <taxon>Mucoraceae</taxon>
        <taxon>Mucor</taxon>
    </lineage>
</organism>